<name>A0A3M2WJ07_PSEYM</name>
<dbReference type="EMBL" id="RBNL01003453">
    <property type="protein sequence ID" value="RML50678.1"/>
    <property type="molecule type" value="Genomic_DNA"/>
</dbReference>
<reference evidence="1 2" key="1">
    <citation type="submission" date="2018-08" db="EMBL/GenBank/DDBJ databases">
        <title>Recombination of ecologically and evolutionarily significant loci maintains genetic cohesion in the Pseudomonas syringae species complex.</title>
        <authorList>
            <person name="Dillon M."/>
            <person name="Thakur S."/>
            <person name="Almeida R.N.D."/>
            <person name="Weir B.S."/>
            <person name="Guttman D.S."/>
        </authorList>
    </citation>
    <scope>NUCLEOTIDE SEQUENCE [LARGE SCALE GENOMIC DNA]</scope>
    <source>
        <strain evidence="1 2">88_10</strain>
    </source>
</reference>
<organism evidence="1 2">
    <name type="scientific">Pseudomonas syringae pv. maculicola</name>
    <dbReference type="NCBI Taxonomy" id="59511"/>
    <lineage>
        <taxon>Bacteria</taxon>
        <taxon>Pseudomonadati</taxon>
        <taxon>Pseudomonadota</taxon>
        <taxon>Gammaproteobacteria</taxon>
        <taxon>Pseudomonadales</taxon>
        <taxon>Pseudomonadaceae</taxon>
        <taxon>Pseudomonas</taxon>
    </lineage>
</organism>
<dbReference type="Proteomes" id="UP000282378">
    <property type="component" value="Unassembled WGS sequence"/>
</dbReference>
<protein>
    <submittedName>
        <fullName evidence="1">Uncharacterized protein</fullName>
    </submittedName>
</protein>
<dbReference type="AlphaFoldDB" id="A0A3M2WJ07"/>
<evidence type="ECO:0000313" key="2">
    <source>
        <dbReference type="Proteomes" id="UP000282378"/>
    </source>
</evidence>
<sequence>MFDEHGDEGQVEAKVLEQLLTAVSAQRPIGDVR</sequence>
<gene>
    <name evidence="1" type="ORF">APX70_200137</name>
</gene>
<comment type="caution">
    <text evidence="1">The sequence shown here is derived from an EMBL/GenBank/DDBJ whole genome shotgun (WGS) entry which is preliminary data.</text>
</comment>
<accession>A0A3M2WJ07</accession>
<evidence type="ECO:0000313" key="1">
    <source>
        <dbReference type="EMBL" id="RML50678.1"/>
    </source>
</evidence>
<proteinExistence type="predicted"/>